<evidence type="ECO:0000313" key="20">
    <source>
        <dbReference type="EMBL" id="VYU17172.1"/>
    </source>
</evidence>
<dbReference type="UniPathway" id="UPA00275">
    <property type="reaction ID" value="UER00401"/>
</dbReference>
<feature type="binding site" evidence="17">
    <location>
        <position position="185"/>
    </location>
    <ligand>
        <name>substrate</name>
    </ligand>
</feature>
<keyword evidence="11 15" id="KW-0560">Oxidoreductase</keyword>
<dbReference type="FunFam" id="3.40.140.10:FF:000025">
    <property type="entry name" value="Riboflavin biosynthesis protein RibD"/>
    <property type="match status" value="1"/>
</dbReference>
<dbReference type="NCBIfam" id="TIGR00326">
    <property type="entry name" value="eubact_ribD"/>
    <property type="match status" value="1"/>
</dbReference>
<comment type="similarity">
    <text evidence="5 15">In the C-terminal section; belongs to the HTP reductase family.</text>
</comment>
<dbReference type="GO" id="GO:0008835">
    <property type="term" value="F:diaminohydroxyphosphoribosylaminopyrimidine deaminase activity"/>
    <property type="evidence" value="ECO:0007669"/>
    <property type="project" value="UniProtKB-EC"/>
</dbReference>
<dbReference type="InterPro" id="IPR016192">
    <property type="entry name" value="APOBEC/CMP_deaminase_Zn-bd"/>
</dbReference>
<dbReference type="GO" id="GO:0009231">
    <property type="term" value="P:riboflavin biosynthetic process"/>
    <property type="evidence" value="ECO:0007669"/>
    <property type="project" value="UniProtKB-UniPathway"/>
</dbReference>
<feature type="binding site" evidence="17">
    <location>
        <position position="187"/>
    </location>
    <ligand>
        <name>NADP(+)</name>
        <dbReference type="ChEBI" id="CHEBI:58349"/>
    </ligand>
</feature>
<dbReference type="Pfam" id="PF00383">
    <property type="entry name" value="dCMP_cyt_deam_1"/>
    <property type="match status" value="1"/>
</dbReference>
<evidence type="ECO:0000256" key="17">
    <source>
        <dbReference type="PIRSR" id="PIRSR006769-2"/>
    </source>
</evidence>
<keyword evidence="6 15" id="KW-0686">Riboflavin biosynthesis</keyword>
<dbReference type="EC" id="1.1.1.193" evidence="15"/>
<feature type="binding site" evidence="17">
    <location>
        <position position="312"/>
    </location>
    <ligand>
        <name>substrate</name>
    </ligand>
</feature>
<comment type="function">
    <text evidence="1 15">Converts 2,5-diamino-6-(ribosylamino)-4(3h)-pyrimidinone 5'-phosphate into 5-amino-6-(ribosylamino)-2,4(1h,3h)-pyrimidinedione 5'-phosphate.</text>
</comment>
<organism evidence="20">
    <name type="scientific">Peptoniphilus gorbachii</name>
    <dbReference type="NCBI Taxonomy" id="411567"/>
    <lineage>
        <taxon>Bacteria</taxon>
        <taxon>Bacillati</taxon>
        <taxon>Bacillota</taxon>
        <taxon>Tissierellia</taxon>
        <taxon>Tissierellales</taxon>
        <taxon>Peptoniphilaceae</taxon>
        <taxon>Peptoniphilus</taxon>
    </lineage>
</organism>
<evidence type="ECO:0000256" key="10">
    <source>
        <dbReference type="ARBA" id="ARBA00022857"/>
    </source>
</evidence>
<sequence length="380" mass="42125">MGSFFIGDLMYIENFNDSFYMEHAIELAKKGIGHTKTNPLVGCVIVKDEEIIGEGAHLKFGENHAEVNAIEDAKSRGEDLNGATLYVNLEPCSHFGKTPPCANRIVEEGIKRVVIGTSDPFPKVSGGGIKILEDAGISITEGVCQEECLNLNESFFTYVKNKRPFVVLKSGMSLDGKIATESGESKWITSEFSRAYSHELRGRLDAIMVGIGTVLADNPTLNVRHGKYRVNPIRIVTDSKLRIPLDAKLLSEDLESLAIIATTKNCDRKKLEKLKEMKNVEVLICHEKNNKVDLLDLMEKLKDYNISSILLEGGRTLNAEMLKNNLVDKFYIFMAPILLGSKGIPAIGDLEIDALKDAIKIKDMKCEKLFDDILVTGRCD</sequence>
<evidence type="ECO:0000256" key="9">
    <source>
        <dbReference type="ARBA" id="ARBA00022833"/>
    </source>
</evidence>
<feature type="binding site" evidence="17">
    <location>
        <position position="239"/>
    </location>
    <ligand>
        <name>NADP(+)</name>
        <dbReference type="ChEBI" id="CHEBI:58349"/>
    </ligand>
</feature>
<evidence type="ECO:0000256" key="2">
    <source>
        <dbReference type="ARBA" id="ARBA00004882"/>
    </source>
</evidence>
<dbReference type="Gene3D" id="3.40.140.10">
    <property type="entry name" value="Cytidine Deaminase, domain 2"/>
    <property type="match status" value="1"/>
</dbReference>
<feature type="binding site" evidence="17">
    <location>
        <position position="201"/>
    </location>
    <ligand>
        <name>substrate</name>
    </ligand>
</feature>
<dbReference type="InterPro" id="IPR002734">
    <property type="entry name" value="RibDG_C"/>
</dbReference>
<protein>
    <recommendedName>
        <fullName evidence="15">Riboflavin biosynthesis protein RibD</fullName>
    </recommendedName>
    <domain>
        <recommendedName>
            <fullName evidence="15">Diaminohydroxyphosphoribosylaminopyrimidine deaminase</fullName>
            <shortName evidence="15">DRAP deaminase</shortName>
            <ecNumber evidence="15">3.5.4.26</ecNumber>
        </recommendedName>
        <alternativeName>
            <fullName evidence="15">Riboflavin-specific deaminase</fullName>
        </alternativeName>
    </domain>
    <domain>
        <recommendedName>
            <fullName evidence="15">5-amino-6-(5-phosphoribosylamino)uracil reductase</fullName>
            <ecNumber evidence="15">1.1.1.193</ecNumber>
        </recommendedName>
        <alternativeName>
            <fullName evidence="15">HTP reductase</fullName>
        </alternativeName>
    </domain>
</protein>
<evidence type="ECO:0000256" key="6">
    <source>
        <dbReference type="ARBA" id="ARBA00022619"/>
    </source>
</evidence>
<dbReference type="InterPro" id="IPR050765">
    <property type="entry name" value="Riboflavin_Biosynth_HTPR"/>
</dbReference>
<keyword evidence="8 15" id="KW-0378">Hydrolase</keyword>
<dbReference type="GO" id="GO:0008270">
    <property type="term" value="F:zinc ion binding"/>
    <property type="evidence" value="ECO:0007669"/>
    <property type="project" value="InterPro"/>
</dbReference>
<evidence type="ECO:0000256" key="8">
    <source>
        <dbReference type="ARBA" id="ARBA00022801"/>
    </source>
</evidence>
<comment type="cofactor">
    <cofactor evidence="15 18">
        <name>Zn(2+)</name>
        <dbReference type="ChEBI" id="CHEBI:29105"/>
    </cofactor>
    <text evidence="15 18">Binds 1 zinc ion.</text>
</comment>
<evidence type="ECO:0000256" key="5">
    <source>
        <dbReference type="ARBA" id="ARBA00007417"/>
    </source>
</evidence>
<comment type="pathway">
    <text evidence="3 15">Cofactor biosynthesis; riboflavin biosynthesis; 5-amino-6-(D-ribitylamino)uracil from GTP: step 3/4.</text>
</comment>
<dbReference type="AlphaFoldDB" id="A0A6N3CMT9"/>
<gene>
    <name evidence="20" type="primary">ribD</name>
    <name evidence="20" type="ORF">PGLFYP46_00419</name>
</gene>
<dbReference type="CDD" id="cd01284">
    <property type="entry name" value="Riboflavin_deaminase-reductase"/>
    <property type="match status" value="1"/>
</dbReference>
<comment type="catalytic activity">
    <reaction evidence="13 15">
        <text>5-amino-6-(5-phospho-D-ribitylamino)uracil + NADP(+) = 5-amino-6-(5-phospho-D-ribosylamino)uracil + NADPH + H(+)</text>
        <dbReference type="Rhea" id="RHEA:17845"/>
        <dbReference type="ChEBI" id="CHEBI:15378"/>
        <dbReference type="ChEBI" id="CHEBI:57783"/>
        <dbReference type="ChEBI" id="CHEBI:58349"/>
        <dbReference type="ChEBI" id="CHEBI:58421"/>
        <dbReference type="ChEBI" id="CHEBI:58453"/>
        <dbReference type="EC" id="1.1.1.193"/>
    </reaction>
</comment>
<dbReference type="InterPro" id="IPR004794">
    <property type="entry name" value="Eubact_RibD"/>
</dbReference>
<accession>A0A6N3CMT9</accession>
<comment type="similarity">
    <text evidence="4 15">In the N-terminal section; belongs to the cytidine and deoxycytidylate deaminase family.</text>
</comment>
<evidence type="ECO:0000256" key="7">
    <source>
        <dbReference type="ARBA" id="ARBA00022723"/>
    </source>
</evidence>
<evidence type="ECO:0000256" key="3">
    <source>
        <dbReference type="ARBA" id="ARBA00004910"/>
    </source>
</evidence>
<feature type="binding site" evidence="17">
    <location>
        <position position="224"/>
    </location>
    <ligand>
        <name>substrate</name>
    </ligand>
</feature>
<evidence type="ECO:0000256" key="18">
    <source>
        <dbReference type="PIRSR" id="PIRSR006769-3"/>
    </source>
</evidence>
<comment type="catalytic activity">
    <reaction evidence="14 15">
        <text>2,5-diamino-6-hydroxy-4-(5-phosphoribosylamino)-pyrimidine + H2O + H(+) = 5-amino-6-(5-phospho-D-ribosylamino)uracil + NH4(+)</text>
        <dbReference type="Rhea" id="RHEA:21868"/>
        <dbReference type="ChEBI" id="CHEBI:15377"/>
        <dbReference type="ChEBI" id="CHEBI:15378"/>
        <dbReference type="ChEBI" id="CHEBI:28938"/>
        <dbReference type="ChEBI" id="CHEBI:58453"/>
        <dbReference type="ChEBI" id="CHEBI:58614"/>
        <dbReference type="EC" id="3.5.4.26"/>
    </reaction>
</comment>
<dbReference type="PANTHER" id="PTHR38011">
    <property type="entry name" value="DIHYDROFOLATE REDUCTASE FAMILY PROTEIN (AFU_ORTHOLOGUE AFUA_8G06820)"/>
    <property type="match status" value="1"/>
</dbReference>
<evidence type="ECO:0000256" key="15">
    <source>
        <dbReference type="PIRNR" id="PIRNR006769"/>
    </source>
</evidence>
<keyword evidence="10 15" id="KW-0521">NADP</keyword>
<dbReference type="PIRSF" id="PIRSF006769">
    <property type="entry name" value="RibD"/>
    <property type="match status" value="1"/>
</dbReference>
<feature type="binding site" evidence="17">
    <location>
        <position position="221"/>
    </location>
    <ligand>
        <name>NADP(+)</name>
        <dbReference type="ChEBI" id="CHEBI:58349"/>
    </ligand>
</feature>
<dbReference type="NCBIfam" id="TIGR00227">
    <property type="entry name" value="ribD_Cterm"/>
    <property type="match status" value="1"/>
</dbReference>
<feature type="binding site" evidence="18">
    <location>
        <position position="101"/>
    </location>
    <ligand>
        <name>Zn(2+)</name>
        <dbReference type="ChEBI" id="CHEBI:29105"/>
        <note>catalytic</note>
    </ligand>
</feature>
<dbReference type="Pfam" id="PF01872">
    <property type="entry name" value="RibD_C"/>
    <property type="match status" value="1"/>
</dbReference>
<feature type="binding site" evidence="17">
    <location>
        <position position="171"/>
    </location>
    <ligand>
        <name>NADP(+)</name>
        <dbReference type="ChEBI" id="CHEBI:58349"/>
    </ligand>
</feature>
<dbReference type="Gene3D" id="3.40.430.10">
    <property type="entry name" value="Dihydrofolate Reductase, subunit A"/>
    <property type="match status" value="1"/>
</dbReference>
<evidence type="ECO:0000259" key="19">
    <source>
        <dbReference type="PROSITE" id="PS51747"/>
    </source>
</evidence>
<evidence type="ECO:0000256" key="12">
    <source>
        <dbReference type="ARBA" id="ARBA00023268"/>
    </source>
</evidence>
<evidence type="ECO:0000256" key="4">
    <source>
        <dbReference type="ARBA" id="ARBA00005259"/>
    </source>
</evidence>
<dbReference type="GO" id="GO:0050661">
    <property type="term" value="F:NADP binding"/>
    <property type="evidence" value="ECO:0007669"/>
    <property type="project" value="InterPro"/>
</dbReference>
<feature type="active site" description="Proton donor" evidence="16">
    <location>
        <position position="66"/>
    </location>
</feature>
<evidence type="ECO:0000256" key="16">
    <source>
        <dbReference type="PIRSR" id="PIRSR006769-1"/>
    </source>
</evidence>
<dbReference type="SUPFAM" id="SSF53597">
    <property type="entry name" value="Dihydrofolate reductase-like"/>
    <property type="match status" value="1"/>
</dbReference>
<evidence type="ECO:0000256" key="11">
    <source>
        <dbReference type="ARBA" id="ARBA00023002"/>
    </source>
</evidence>
<dbReference type="InterPro" id="IPR016193">
    <property type="entry name" value="Cytidine_deaminase-like"/>
</dbReference>
<keyword evidence="9 15" id="KW-0862">Zinc</keyword>
<comment type="pathway">
    <text evidence="2 15">Cofactor biosynthesis; riboflavin biosynthesis; 5-amino-6-(D-ribitylamino)uracil from GTP: step 2/4.</text>
</comment>
<dbReference type="EMBL" id="CACRUP010000023">
    <property type="protein sequence ID" value="VYU17172.1"/>
    <property type="molecule type" value="Genomic_DNA"/>
</dbReference>
<evidence type="ECO:0000256" key="14">
    <source>
        <dbReference type="ARBA" id="ARBA00049886"/>
    </source>
</evidence>
<dbReference type="PANTHER" id="PTHR38011:SF7">
    <property type="entry name" value="2,5-DIAMINO-6-RIBOSYLAMINO-4(3H)-PYRIMIDINONE 5'-PHOSPHATE REDUCTASE"/>
    <property type="match status" value="1"/>
</dbReference>
<feature type="domain" description="CMP/dCMP-type deaminase" evidence="19">
    <location>
        <begin position="15"/>
        <end position="139"/>
    </location>
</feature>
<keyword evidence="12" id="KW-0511">Multifunctional enzyme</keyword>
<dbReference type="PROSITE" id="PS00903">
    <property type="entry name" value="CYT_DCMP_DEAMINASES_1"/>
    <property type="match status" value="1"/>
</dbReference>
<feature type="binding site" evidence="17">
    <location>
        <position position="217"/>
    </location>
    <ligand>
        <name>NADP(+)</name>
        <dbReference type="ChEBI" id="CHEBI:58349"/>
    </ligand>
</feature>
<proteinExistence type="inferred from homology"/>
<feature type="binding site" evidence="18">
    <location>
        <position position="64"/>
    </location>
    <ligand>
        <name>Zn(2+)</name>
        <dbReference type="ChEBI" id="CHEBI:29105"/>
        <note>catalytic</note>
    </ligand>
</feature>
<dbReference type="InterPro" id="IPR002125">
    <property type="entry name" value="CMP_dCMP_dom"/>
</dbReference>
<name>A0A6N3CMT9_9FIRM</name>
<dbReference type="GO" id="GO:0008703">
    <property type="term" value="F:5-amino-6-(5-phosphoribosylamino)uracil reductase activity"/>
    <property type="evidence" value="ECO:0007669"/>
    <property type="project" value="UniProtKB-EC"/>
</dbReference>
<dbReference type="SUPFAM" id="SSF53927">
    <property type="entry name" value="Cytidine deaminase-like"/>
    <property type="match status" value="1"/>
</dbReference>
<dbReference type="InterPro" id="IPR024072">
    <property type="entry name" value="DHFR-like_dom_sf"/>
</dbReference>
<reference evidence="20" key="1">
    <citation type="submission" date="2019-11" db="EMBL/GenBank/DDBJ databases">
        <authorList>
            <person name="Feng L."/>
        </authorList>
    </citation>
    <scope>NUCLEOTIDE SEQUENCE</scope>
    <source>
        <strain evidence="20">PgorbachiiLFYP46</strain>
    </source>
</reference>
<feature type="binding site" evidence="17">
    <location>
        <position position="213"/>
    </location>
    <ligand>
        <name>NADP(+)</name>
        <dbReference type="ChEBI" id="CHEBI:58349"/>
    </ligand>
</feature>
<evidence type="ECO:0000256" key="13">
    <source>
        <dbReference type="ARBA" id="ARBA00049861"/>
    </source>
</evidence>
<dbReference type="EC" id="3.5.4.26" evidence="15"/>
<evidence type="ECO:0000256" key="1">
    <source>
        <dbReference type="ARBA" id="ARBA00002151"/>
    </source>
</evidence>
<keyword evidence="7 15" id="KW-0479">Metal-binding</keyword>
<feature type="binding site" evidence="18">
    <location>
        <position position="92"/>
    </location>
    <ligand>
        <name>Zn(2+)</name>
        <dbReference type="ChEBI" id="CHEBI:29105"/>
        <note>catalytic</note>
    </ligand>
</feature>
<dbReference type="InterPro" id="IPR011549">
    <property type="entry name" value="RibD_C"/>
</dbReference>
<dbReference type="PROSITE" id="PS51747">
    <property type="entry name" value="CYT_DCMP_DEAMINASES_2"/>
    <property type="match status" value="1"/>
</dbReference>